<organism evidence="3 4">
    <name type="scientific">Tsukamurella pseudospumae</name>
    <dbReference type="NCBI Taxonomy" id="239498"/>
    <lineage>
        <taxon>Bacteria</taxon>
        <taxon>Bacillati</taxon>
        <taxon>Actinomycetota</taxon>
        <taxon>Actinomycetes</taxon>
        <taxon>Mycobacteriales</taxon>
        <taxon>Tsukamurellaceae</taxon>
        <taxon>Tsukamurella</taxon>
    </lineage>
</organism>
<dbReference type="RefSeq" id="WP_068574298.1">
    <property type="nucleotide sequence ID" value="NZ_LSRE01000014.1"/>
</dbReference>
<dbReference type="Proteomes" id="UP000070409">
    <property type="component" value="Unassembled WGS sequence"/>
</dbReference>
<sequence>MTDTGAAKRTLARDIVLYTLFRLALVAVIAAVFYGIGRLFTDDVPLVIVFLFALVVALPLSMVVGKGLRDRVNRSASVIDAARKEKRDDFRRRLQGVDE</sequence>
<comment type="caution">
    <text evidence="3">The sequence shown here is derived from an EMBL/GenBank/DDBJ whole genome shotgun (WGS) entry which is preliminary data.</text>
</comment>
<keyword evidence="1" id="KW-0472">Membrane</keyword>
<protein>
    <recommendedName>
        <fullName evidence="6">DUF4229 domain-containing protein</fullName>
    </recommendedName>
</protein>
<evidence type="ECO:0000313" key="2">
    <source>
        <dbReference type="EMBL" id="KXO98005.1"/>
    </source>
</evidence>
<reference evidence="4" key="2">
    <citation type="submission" date="2016-02" db="EMBL/GenBank/DDBJ databases">
        <authorList>
            <person name="Wen L."/>
            <person name="He K."/>
            <person name="Yang H."/>
        </authorList>
    </citation>
    <scope>NUCLEOTIDE SEQUENCE [LARGE SCALE GENOMIC DNA]</scope>
    <source>
        <strain evidence="4">JCM 15929</strain>
    </source>
</reference>
<feature type="transmembrane region" description="Helical" evidence="1">
    <location>
        <begin position="15"/>
        <end position="34"/>
    </location>
</feature>
<dbReference type="Pfam" id="PF14012">
    <property type="entry name" value="DUF4229"/>
    <property type="match status" value="1"/>
</dbReference>
<dbReference type="AlphaFoldDB" id="A0A137ZZ51"/>
<reference evidence="2 5" key="1">
    <citation type="submission" date="2016-02" db="EMBL/GenBank/DDBJ databases">
        <authorList>
            <person name="Teng J.L."/>
            <person name="Tang Y."/>
            <person name="Huang Y."/>
            <person name="Guo F."/>
            <person name="Wei W."/>
            <person name="Chen J.H."/>
            <person name="Wong S.Y."/>
            <person name="Lau S.K."/>
            <person name="Woo P.C."/>
        </authorList>
    </citation>
    <scope>NUCLEOTIDE SEQUENCE [LARGE SCALE GENOMIC DNA]</scope>
    <source>
        <strain evidence="2 5">JCM 13375</strain>
    </source>
</reference>
<gene>
    <name evidence="3" type="ORF">AXK60_16795</name>
    <name evidence="2" type="ORF">AXK61_20805</name>
</gene>
<keyword evidence="1" id="KW-1133">Transmembrane helix</keyword>
<evidence type="ECO:0000256" key="1">
    <source>
        <dbReference type="SAM" id="Phobius"/>
    </source>
</evidence>
<evidence type="ECO:0008006" key="6">
    <source>
        <dbReference type="Google" id="ProtNLM"/>
    </source>
</evidence>
<proteinExistence type="predicted"/>
<reference evidence="3" key="3">
    <citation type="submission" date="2016-02" db="EMBL/GenBank/DDBJ databases">
        <authorList>
            <person name="Teng J.L."/>
            <person name="Yang Y."/>
            <person name="Huang Y."/>
            <person name="Guo F."/>
            <person name="Wei W."/>
            <person name="Chen J.H."/>
            <person name="Wong S.Y."/>
            <person name="Lau S.K."/>
            <person name="Woo P.C."/>
        </authorList>
    </citation>
    <scope>NUCLEOTIDE SEQUENCE</scope>
    <source>
        <strain evidence="3">JCM 15929</strain>
    </source>
</reference>
<keyword evidence="5" id="KW-1185">Reference proteome</keyword>
<accession>A0A137ZZ51</accession>
<feature type="transmembrane region" description="Helical" evidence="1">
    <location>
        <begin position="46"/>
        <end position="65"/>
    </location>
</feature>
<dbReference type="EMBL" id="LSRE01000014">
    <property type="protein sequence ID" value="KXO98005.1"/>
    <property type="molecule type" value="Genomic_DNA"/>
</dbReference>
<evidence type="ECO:0000313" key="3">
    <source>
        <dbReference type="EMBL" id="KXP03478.1"/>
    </source>
</evidence>
<dbReference type="InterPro" id="IPR025323">
    <property type="entry name" value="DUF4229"/>
</dbReference>
<name>A0A137ZZ51_9ACTN</name>
<keyword evidence="1" id="KW-0812">Transmembrane</keyword>
<dbReference type="OrthoDB" id="4775208at2"/>
<evidence type="ECO:0000313" key="5">
    <source>
        <dbReference type="Proteomes" id="UP000070409"/>
    </source>
</evidence>
<dbReference type="STRING" id="239498.AXK60_16795"/>
<dbReference type="EMBL" id="LSRF01000058">
    <property type="protein sequence ID" value="KXP03478.1"/>
    <property type="molecule type" value="Genomic_DNA"/>
</dbReference>
<dbReference type="Proteomes" id="UP000070258">
    <property type="component" value="Unassembled WGS sequence"/>
</dbReference>
<evidence type="ECO:0000313" key="4">
    <source>
        <dbReference type="Proteomes" id="UP000070258"/>
    </source>
</evidence>